<proteinExistence type="predicted"/>
<protein>
    <recommendedName>
        <fullName evidence="3">DNA helicase</fullName>
    </recommendedName>
</protein>
<dbReference type="Gene3D" id="3.40.50.300">
    <property type="entry name" value="P-loop containing nucleotide triphosphate hydrolases"/>
    <property type="match status" value="2"/>
</dbReference>
<gene>
    <name evidence="1" type="ORF">D9V37_09140</name>
</gene>
<evidence type="ECO:0008006" key="3">
    <source>
        <dbReference type="Google" id="ProtNLM"/>
    </source>
</evidence>
<comment type="caution">
    <text evidence="1">The sequence shown here is derived from an EMBL/GenBank/DDBJ whole genome shotgun (WGS) entry which is preliminary data.</text>
</comment>
<name>A0A3L8P4L1_9ACTN</name>
<reference evidence="1 2" key="1">
    <citation type="submission" date="2018-10" db="EMBL/GenBank/DDBJ databases">
        <title>Marmoricola sp. 4Q3S-7 whole genome shotgun sequence.</title>
        <authorList>
            <person name="Li F."/>
        </authorList>
    </citation>
    <scope>NUCLEOTIDE SEQUENCE [LARGE SCALE GENOMIC DNA]</scope>
    <source>
        <strain evidence="1 2">4Q3S-7</strain>
    </source>
</reference>
<evidence type="ECO:0000313" key="2">
    <source>
        <dbReference type="Proteomes" id="UP000281708"/>
    </source>
</evidence>
<dbReference type="EMBL" id="RDBE01000006">
    <property type="protein sequence ID" value="RLV50022.1"/>
    <property type="molecule type" value="Genomic_DNA"/>
</dbReference>
<dbReference type="AlphaFoldDB" id="A0A3L8P4L1"/>
<dbReference type="Proteomes" id="UP000281708">
    <property type="component" value="Unassembled WGS sequence"/>
</dbReference>
<organism evidence="1 2">
    <name type="scientific">Nocardioides mangrovicus</name>
    <dbReference type="NCBI Taxonomy" id="2478913"/>
    <lineage>
        <taxon>Bacteria</taxon>
        <taxon>Bacillati</taxon>
        <taxon>Actinomycetota</taxon>
        <taxon>Actinomycetes</taxon>
        <taxon>Propionibacteriales</taxon>
        <taxon>Nocardioidaceae</taxon>
        <taxon>Nocardioides</taxon>
    </lineage>
</organism>
<dbReference type="InterPro" id="IPR027417">
    <property type="entry name" value="P-loop_NTPase"/>
</dbReference>
<accession>A0A3L8P4L1</accession>
<keyword evidence="2" id="KW-1185">Reference proteome</keyword>
<sequence>MTHSWSLAGEVDQLLTVISEHGRLDEINVLPLVAVAQETLPAGMIPGDLELIGDDSLTGKMTQLAEIEDVISEFRSGDWITYRGRCGSNFRERLESDDQDVLRGLAWDCLIEFGCVLGADGIFPAVNAESRYLRVPRAPWMMRLDEIGDKRAVYGMYSMYYRSLQERKLLTSDQLLNDFLNYLEGFTWNHRRLQDGYDLVFVDEFHLFNTLERHSLRYLSRDVDSYPRIFMAMDPRQSPWDVYFEGENAESTSRLGPPDDDNEVKTVDIPTVHRSSPQILDLIKHVHLDWANLNLDEDWQYSISAVESLASPGPKPALFLSDSFADEETAIAKALSETYSQGHTGARIALAILDEDSMSRYRPLIERIGKSGTYRVIPITSRESTGVLQYNHRGIVIGPAEYLAGLQFDTVLVAGLPQISVNVPNQGVRRRGALSLLYLAISRASREVRLFSSEDYAGLPEVLARARDEGVLGVFRV</sequence>
<evidence type="ECO:0000313" key="1">
    <source>
        <dbReference type="EMBL" id="RLV50022.1"/>
    </source>
</evidence>
<dbReference type="SUPFAM" id="SSF52540">
    <property type="entry name" value="P-loop containing nucleoside triphosphate hydrolases"/>
    <property type="match status" value="1"/>
</dbReference>